<dbReference type="PANTHER" id="PTHR48106">
    <property type="entry name" value="QUINONE OXIDOREDUCTASE PIG3-RELATED"/>
    <property type="match status" value="1"/>
</dbReference>
<comment type="caution">
    <text evidence="4">The sequence shown here is derived from an EMBL/GenBank/DDBJ whole genome shotgun (WGS) entry which is preliminary data.</text>
</comment>
<dbReference type="RefSeq" id="WP_272749505.1">
    <property type="nucleotide sequence ID" value="NZ_JAQQKX010000018.1"/>
</dbReference>
<dbReference type="Gene3D" id="3.40.50.720">
    <property type="entry name" value="NAD(P)-binding Rossmann-like Domain"/>
    <property type="match status" value="1"/>
</dbReference>
<dbReference type="NCBIfam" id="NF008024">
    <property type="entry name" value="PRK10754.1"/>
    <property type="match status" value="1"/>
</dbReference>
<dbReference type="SUPFAM" id="SSF51735">
    <property type="entry name" value="NAD(P)-binding Rossmann-fold domains"/>
    <property type="match status" value="1"/>
</dbReference>
<dbReference type="PANTHER" id="PTHR48106:SF13">
    <property type="entry name" value="QUINONE OXIDOREDUCTASE-RELATED"/>
    <property type="match status" value="1"/>
</dbReference>
<dbReference type="InterPro" id="IPR020843">
    <property type="entry name" value="ER"/>
</dbReference>
<keyword evidence="5" id="KW-1185">Reference proteome</keyword>
<dbReference type="EMBL" id="JAQQKX010000018">
    <property type="protein sequence ID" value="MDC7685007.1"/>
    <property type="molecule type" value="Genomic_DNA"/>
</dbReference>
<dbReference type="InterPro" id="IPR047618">
    <property type="entry name" value="QOR-like"/>
</dbReference>
<protein>
    <submittedName>
        <fullName evidence="4">Quinone oxidoreductase</fullName>
    </submittedName>
</protein>
<evidence type="ECO:0000313" key="5">
    <source>
        <dbReference type="Proteomes" id="UP001214854"/>
    </source>
</evidence>
<gene>
    <name evidence="4" type="ORF">PQU92_17110</name>
</gene>
<accession>A0ABT5HY49</accession>
<organism evidence="4 5">
    <name type="scientific">Asticcacaulis aquaticus</name>
    <dbReference type="NCBI Taxonomy" id="2984212"/>
    <lineage>
        <taxon>Bacteria</taxon>
        <taxon>Pseudomonadati</taxon>
        <taxon>Pseudomonadota</taxon>
        <taxon>Alphaproteobacteria</taxon>
        <taxon>Caulobacterales</taxon>
        <taxon>Caulobacteraceae</taxon>
        <taxon>Asticcacaulis</taxon>
    </lineage>
</organism>
<dbReference type="Gene3D" id="3.90.180.10">
    <property type="entry name" value="Medium-chain alcohol dehydrogenases, catalytic domain"/>
    <property type="match status" value="1"/>
</dbReference>
<dbReference type="InterPro" id="IPR002364">
    <property type="entry name" value="Quin_OxRdtase/zeta-crystal_CS"/>
</dbReference>
<dbReference type="Pfam" id="PF00107">
    <property type="entry name" value="ADH_zinc_N"/>
    <property type="match status" value="1"/>
</dbReference>
<keyword evidence="1" id="KW-0521">NADP</keyword>
<feature type="domain" description="Enoyl reductase (ER)" evidence="3">
    <location>
        <begin position="11"/>
        <end position="319"/>
    </location>
</feature>
<evidence type="ECO:0000256" key="1">
    <source>
        <dbReference type="ARBA" id="ARBA00022857"/>
    </source>
</evidence>
<dbReference type="SMART" id="SM00829">
    <property type="entry name" value="PKS_ER"/>
    <property type="match status" value="1"/>
</dbReference>
<sequence length="321" mass="34246">MTQAIRAHRHGGPEVLTWETVEVGAPGPGEVRLRHTAIGVNFIDTYFRSGLYKTDLPFTPGNEGAGVIEAIGDGVTDLKPGDRVVYVGSPGSYAEARIMPADKLVPIPDGISDTVAAAAFLKGLTAQYLLRRTFRVGPDHTVLYHAAAGGVGLLFGQWARHLGATVIGTAGSDEKVELARQNGYDHLINYRTEDFVARVHEISGKVDVVYDSVGKDTFDGSLDVLKPLGLFVSFGQSSGPVPPFDIGVLNTKGSLFMTRPSVFGYNRDRATLLESAGELFDLIGRGIITVSIPQTFALKDARAAHEALEGRATTGSTLLIP</sequence>
<dbReference type="SUPFAM" id="SSF50129">
    <property type="entry name" value="GroES-like"/>
    <property type="match status" value="1"/>
</dbReference>
<name>A0ABT5HY49_9CAUL</name>
<evidence type="ECO:0000259" key="3">
    <source>
        <dbReference type="SMART" id="SM00829"/>
    </source>
</evidence>
<evidence type="ECO:0000313" key="4">
    <source>
        <dbReference type="EMBL" id="MDC7685007.1"/>
    </source>
</evidence>
<evidence type="ECO:0000256" key="2">
    <source>
        <dbReference type="ARBA" id="ARBA00023002"/>
    </source>
</evidence>
<dbReference type="CDD" id="cd05286">
    <property type="entry name" value="QOR2"/>
    <property type="match status" value="1"/>
</dbReference>
<reference evidence="4 5" key="1">
    <citation type="submission" date="2023-01" db="EMBL/GenBank/DDBJ databases">
        <title>Novel species of the genus Asticcacaulis isolated from rivers.</title>
        <authorList>
            <person name="Lu H."/>
        </authorList>
    </citation>
    <scope>NUCLEOTIDE SEQUENCE [LARGE SCALE GENOMIC DNA]</scope>
    <source>
        <strain evidence="4 5">BYS171W</strain>
    </source>
</reference>
<dbReference type="InterPro" id="IPR013149">
    <property type="entry name" value="ADH-like_C"/>
</dbReference>
<dbReference type="InterPro" id="IPR011032">
    <property type="entry name" value="GroES-like_sf"/>
</dbReference>
<proteinExistence type="predicted"/>
<dbReference type="InterPro" id="IPR013154">
    <property type="entry name" value="ADH-like_N"/>
</dbReference>
<keyword evidence="2" id="KW-0560">Oxidoreductase</keyword>
<dbReference type="PROSITE" id="PS01162">
    <property type="entry name" value="QOR_ZETA_CRYSTAL"/>
    <property type="match status" value="1"/>
</dbReference>
<dbReference type="Proteomes" id="UP001214854">
    <property type="component" value="Unassembled WGS sequence"/>
</dbReference>
<dbReference type="InterPro" id="IPR036291">
    <property type="entry name" value="NAD(P)-bd_dom_sf"/>
</dbReference>
<dbReference type="Pfam" id="PF08240">
    <property type="entry name" value="ADH_N"/>
    <property type="match status" value="1"/>
</dbReference>